<keyword evidence="2" id="KW-1185">Reference proteome</keyword>
<evidence type="ECO:0000313" key="2">
    <source>
        <dbReference type="Proteomes" id="UP000886998"/>
    </source>
</evidence>
<proteinExistence type="predicted"/>
<reference evidence="1" key="1">
    <citation type="submission" date="2020-08" db="EMBL/GenBank/DDBJ databases">
        <title>Multicomponent nature underlies the extraordinary mechanical properties of spider dragline silk.</title>
        <authorList>
            <person name="Kono N."/>
            <person name="Nakamura H."/>
            <person name="Mori M."/>
            <person name="Yoshida Y."/>
            <person name="Ohtoshi R."/>
            <person name="Malay A.D."/>
            <person name="Moran D.A.P."/>
            <person name="Tomita M."/>
            <person name="Numata K."/>
            <person name="Arakawa K."/>
        </authorList>
    </citation>
    <scope>NUCLEOTIDE SEQUENCE</scope>
</reference>
<dbReference type="AlphaFoldDB" id="A0A8X6Y8K2"/>
<gene>
    <name evidence="1" type="ORF">TNIN_31441</name>
</gene>
<evidence type="ECO:0000313" key="1">
    <source>
        <dbReference type="EMBL" id="GFY68125.1"/>
    </source>
</evidence>
<accession>A0A8X6Y8K2</accession>
<dbReference type="EMBL" id="BMAV01016886">
    <property type="protein sequence ID" value="GFY68125.1"/>
    <property type="molecule type" value="Genomic_DNA"/>
</dbReference>
<protein>
    <submittedName>
        <fullName evidence="1">Uncharacterized protein</fullName>
    </submittedName>
</protein>
<dbReference type="Proteomes" id="UP000886998">
    <property type="component" value="Unassembled WGS sequence"/>
</dbReference>
<name>A0A8X6Y8K2_9ARAC</name>
<comment type="caution">
    <text evidence="1">The sequence shown here is derived from an EMBL/GenBank/DDBJ whole genome shotgun (WGS) entry which is preliminary data.</text>
</comment>
<organism evidence="1 2">
    <name type="scientific">Trichonephila inaurata madagascariensis</name>
    <dbReference type="NCBI Taxonomy" id="2747483"/>
    <lineage>
        <taxon>Eukaryota</taxon>
        <taxon>Metazoa</taxon>
        <taxon>Ecdysozoa</taxon>
        <taxon>Arthropoda</taxon>
        <taxon>Chelicerata</taxon>
        <taxon>Arachnida</taxon>
        <taxon>Araneae</taxon>
        <taxon>Araneomorphae</taxon>
        <taxon>Entelegynae</taxon>
        <taxon>Araneoidea</taxon>
        <taxon>Nephilidae</taxon>
        <taxon>Trichonephila</taxon>
        <taxon>Trichonephila inaurata</taxon>
    </lineage>
</organism>
<sequence>MRERANQSLYCFREANIDAVGPVVVEYLLAFSVLRNWPFNSTVQLPLITLGFYDEGVFVRIYRLSQGGLYGGNLLKHSLTYKGNRSAIGCSDFSTFSEGDWFNYWLGGNVWCSFRSWFGLLRGLKRFVKKKLILFDQ</sequence>